<feature type="binding site" evidence="10">
    <location>
        <position position="232"/>
    </location>
    <ligand>
        <name>ATP</name>
        <dbReference type="ChEBI" id="CHEBI:30616"/>
    </ligand>
</feature>
<dbReference type="InterPro" id="IPR024192">
    <property type="entry name" value="Fosfomycin_R_FomA-type"/>
</dbReference>
<dbReference type="Proteomes" id="UP001497497">
    <property type="component" value="Unassembled WGS sequence"/>
</dbReference>
<keyword evidence="7 10" id="KW-0067">ATP-binding</keyword>
<evidence type="ECO:0000256" key="4">
    <source>
        <dbReference type="ARBA" id="ARBA00022679"/>
    </source>
</evidence>
<feature type="binding site" evidence="10">
    <location>
        <position position="236"/>
    </location>
    <ligand>
        <name>ATP</name>
        <dbReference type="ChEBI" id="CHEBI:30616"/>
    </ligand>
</feature>
<dbReference type="InterPro" id="IPR001048">
    <property type="entry name" value="Asp/Glu/Uridylate_kinase"/>
</dbReference>
<dbReference type="GO" id="GO:0102043">
    <property type="term" value="F:isopentenyl phosphate kinase activity"/>
    <property type="evidence" value="ECO:0007669"/>
    <property type="project" value="UniProtKB-EC"/>
</dbReference>
<evidence type="ECO:0000256" key="10">
    <source>
        <dbReference type="PIRSR" id="PIRSR016496-1"/>
    </source>
</evidence>
<dbReference type="CDD" id="cd04241">
    <property type="entry name" value="AAK_FomA-like"/>
    <property type="match status" value="1"/>
</dbReference>
<proteinExistence type="inferred from homology"/>
<organism evidence="13 14">
    <name type="scientific">Lymnaea stagnalis</name>
    <name type="common">Great pond snail</name>
    <name type="synonym">Helix stagnalis</name>
    <dbReference type="NCBI Taxonomy" id="6523"/>
    <lineage>
        <taxon>Eukaryota</taxon>
        <taxon>Metazoa</taxon>
        <taxon>Spiralia</taxon>
        <taxon>Lophotrochozoa</taxon>
        <taxon>Mollusca</taxon>
        <taxon>Gastropoda</taxon>
        <taxon>Heterobranchia</taxon>
        <taxon>Euthyneura</taxon>
        <taxon>Panpulmonata</taxon>
        <taxon>Hygrophila</taxon>
        <taxon>Lymnaeoidea</taxon>
        <taxon>Lymnaeidae</taxon>
        <taxon>Lymnaea</taxon>
    </lineage>
</organism>
<evidence type="ECO:0000256" key="9">
    <source>
        <dbReference type="ARBA" id="ARBA00049063"/>
    </source>
</evidence>
<evidence type="ECO:0000256" key="6">
    <source>
        <dbReference type="ARBA" id="ARBA00022777"/>
    </source>
</evidence>
<feature type="binding site" evidence="10">
    <location>
        <position position="56"/>
    </location>
    <ligand>
        <name>substrate</name>
    </ligand>
</feature>
<keyword evidence="6" id="KW-0418">Kinase</keyword>
<dbReference type="GO" id="GO:0005524">
    <property type="term" value="F:ATP binding"/>
    <property type="evidence" value="ECO:0007669"/>
    <property type="project" value="UniProtKB-KW"/>
</dbReference>
<feature type="binding site" evidence="10">
    <location>
        <position position="61"/>
    </location>
    <ligand>
        <name>substrate</name>
    </ligand>
</feature>
<dbReference type="InterPro" id="IPR036393">
    <property type="entry name" value="AceGlu_kinase-like_sf"/>
</dbReference>
<evidence type="ECO:0000259" key="12">
    <source>
        <dbReference type="Pfam" id="PF00696"/>
    </source>
</evidence>
<keyword evidence="8" id="KW-0414">Isoprene biosynthesis</keyword>
<dbReference type="PANTHER" id="PTHR43654:SF1">
    <property type="entry name" value="ISOPENTENYL PHOSPHATE KINASE"/>
    <property type="match status" value="1"/>
</dbReference>
<protein>
    <recommendedName>
        <fullName evidence="3">Isopentenyl phosphate kinase</fullName>
        <ecNumber evidence="2">2.7.4.26</ecNumber>
    </recommendedName>
</protein>
<evidence type="ECO:0000256" key="11">
    <source>
        <dbReference type="PIRSR" id="PIRSR016496-2"/>
    </source>
</evidence>
<feature type="domain" description="Aspartate/glutamate/uridylate kinase" evidence="12">
    <location>
        <begin position="11"/>
        <end position="256"/>
    </location>
</feature>
<dbReference type="SUPFAM" id="SSF53633">
    <property type="entry name" value="Carbamate kinase-like"/>
    <property type="match status" value="1"/>
</dbReference>
<dbReference type="EC" id="2.7.4.26" evidence="2"/>
<dbReference type="GO" id="GO:0016301">
    <property type="term" value="F:kinase activity"/>
    <property type="evidence" value="ECO:0007669"/>
    <property type="project" value="UniProtKB-KW"/>
</dbReference>
<gene>
    <name evidence="13" type="ORF">GSLYS_00003415001</name>
</gene>
<dbReference type="PANTHER" id="PTHR43654">
    <property type="entry name" value="GLUTAMATE 5-KINASE"/>
    <property type="match status" value="1"/>
</dbReference>
<keyword evidence="14" id="KW-1185">Reference proteome</keyword>
<dbReference type="GO" id="GO:0016114">
    <property type="term" value="P:terpenoid biosynthetic process"/>
    <property type="evidence" value="ECO:0007669"/>
    <property type="project" value="TreeGrafter"/>
</dbReference>
<dbReference type="AlphaFoldDB" id="A0AAV2H6M6"/>
<evidence type="ECO:0000256" key="7">
    <source>
        <dbReference type="ARBA" id="ARBA00022840"/>
    </source>
</evidence>
<evidence type="ECO:0000313" key="14">
    <source>
        <dbReference type="Proteomes" id="UP001497497"/>
    </source>
</evidence>
<comment type="caution">
    <text evidence="13">The sequence shown here is derived from an EMBL/GenBank/DDBJ whole genome shotgun (WGS) entry which is preliminary data.</text>
</comment>
<accession>A0AAV2H6M6</accession>
<feature type="binding site" evidence="10">
    <location>
        <begin position="13"/>
        <end position="17"/>
    </location>
    <ligand>
        <name>ATP</name>
        <dbReference type="ChEBI" id="CHEBI:30616"/>
    </ligand>
</feature>
<dbReference type="Pfam" id="PF00696">
    <property type="entry name" value="AA_kinase"/>
    <property type="match status" value="1"/>
</dbReference>
<comment type="catalytic activity">
    <reaction evidence="9">
        <text>isopentenyl phosphate + ATP = isopentenyl diphosphate + ADP</text>
        <dbReference type="Rhea" id="RHEA:33963"/>
        <dbReference type="ChEBI" id="CHEBI:30616"/>
        <dbReference type="ChEBI" id="CHEBI:65078"/>
        <dbReference type="ChEBI" id="CHEBI:128769"/>
        <dbReference type="ChEBI" id="CHEBI:456216"/>
        <dbReference type="EC" id="2.7.4.26"/>
    </reaction>
</comment>
<evidence type="ECO:0000256" key="3">
    <source>
        <dbReference type="ARBA" id="ARBA00017267"/>
    </source>
</evidence>
<feature type="binding site" evidence="10">
    <location>
        <position position="167"/>
    </location>
    <ligand>
        <name>substrate</name>
    </ligand>
</feature>
<evidence type="ECO:0000256" key="2">
    <source>
        <dbReference type="ARBA" id="ARBA00012908"/>
    </source>
</evidence>
<dbReference type="PIRSF" id="PIRSF016496">
    <property type="entry name" value="Kin_FomA"/>
    <property type="match status" value="1"/>
</dbReference>
<dbReference type="NCBIfam" id="NF040647">
    <property type="entry name" value="IPPK_Arch"/>
    <property type="match status" value="1"/>
</dbReference>
<reference evidence="13 14" key="1">
    <citation type="submission" date="2024-04" db="EMBL/GenBank/DDBJ databases">
        <authorList>
            <consortium name="Genoscope - CEA"/>
            <person name="William W."/>
        </authorList>
    </citation>
    <scope>NUCLEOTIDE SEQUENCE [LARGE SCALE GENOMIC DNA]</scope>
</reference>
<feature type="binding site" evidence="10">
    <location>
        <position position="188"/>
    </location>
    <ligand>
        <name>ATP</name>
        <dbReference type="ChEBI" id="CHEBI:30616"/>
    </ligand>
</feature>
<sequence>MNNTNTFIDLIIKFGGSAITDKNTFETIKKEELLIAANCIRSCREAGLSCIVVHGAGSFGHHQAKRYQVNDGFVTATTKDELDFKRQGFCLTRQSVTKLNQLVVNCLIDVGVPAVACSPGSSWEVDKKLPVRWPDEIIAGLVEKGFVPVLHGDCCVDKTLGCCILSGDTIIKSLCNAFTTRRVVFLADVAGIYNRPPDQPGAQLLKSILVNSDGLIQESVCTSQSCNDVTGGIQLKLKTAIDIVVQSKGRCPVFVTSIKSPDMNEVCLGKDSINHWNATSITMHS</sequence>
<feature type="binding site" evidence="10">
    <location>
        <position position="57"/>
    </location>
    <ligand>
        <name>ATP</name>
        <dbReference type="ChEBI" id="CHEBI:30616"/>
    </ligand>
</feature>
<evidence type="ECO:0000256" key="1">
    <source>
        <dbReference type="ARBA" id="ARBA00010540"/>
    </source>
</evidence>
<evidence type="ECO:0000313" key="13">
    <source>
        <dbReference type="EMBL" id="CAL1529260.1"/>
    </source>
</evidence>
<dbReference type="GO" id="GO:0005829">
    <property type="term" value="C:cytosol"/>
    <property type="evidence" value="ECO:0007669"/>
    <property type="project" value="TreeGrafter"/>
</dbReference>
<keyword evidence="4" id="KW-0808">Transferase</keyword>
<feature type="site" description="Transition state stabilizer" evidence="11">
    <location>
        <position position="22"/>
    </location>
</feature>
<evidence type="ECO:0000256" key="5">
    <source>
        <dbReference type="ARBA" id="ARBA00022741"/>
    </source>
</evidence>
<evidence type="ECO:0000256" key="8">
    <source>
        <dbReference type="ARBA" id="ARBA00023229"/>
    </source>
</evidence>
<dbReference type="Gene3D" id="3.40.1160.10">
    <property type="entry name" value="Acetylglutamate kinase-like"/>
    <property type="match status" value="1"/>
</dbReference>
<dbReference type="EMBL" id="CAXITT010000045">
    <property type="protein sequence ID" value="CAL1529260.1"/>
    <property type="molecule type" value="Genomic_DNA"/>
</dbReference>
<name>A0AAV2H6M6_LYMST</name>
<comment type="similarity">
    <text evidence="1">Belongs to the isopentenyl phosphate kinase family.</text>
</comment>
<keyword evidence="5 10" id="KW-0547">Nucleotide-binding</keyword>